<reference evidence="3" key="1">
    <citation type="submission" date="2020-11" db="EMBL/GenBank/DDBJ databases">
        <title>Chlorella ohadii genome sequencing and assembly.</title>
        <authorList>
            <person name="Murik O."/>
            <person name="Treves H."/>
            <person name="Kedem I."/>
            <person name="Shotland Y."/>
            <person name="Kaplan A."/>
        </authorList>
    </citation>
    <scope>NUCLEOTIDE SEQUENCE</scope>
    <source>
        <strain evidence="3">1</strain>
    </source>
</reference>
<evidence type="ECO:0000313" key="3">
    <source>
        <dbReference type="EMBL" id="KAI7838003.1"/>
    </source>
</evidence>
<feature type="region of interest" description="Disordered" evidence="2">
    <location>
        <begin position="23"/>
        <end position="52"/>
    </location>
</feature>
<dbReference type="PANTHER" id="PTHR23184">
    <property type="entry name" value="TETRATRICOPEPTIDE REPEAT PROTEIN 14"/>
    <property type="match status" value="1"/>
</dbReference>
<evidence type="ECO:0000313" key="4">
    <source>
        <dbReference type="Proteomes" id="UP001205105"/>
    </source>
</evidence>
<dbReference type="InterPro" id="IPR019734">
    <property type="entry name" value="TPR_rpt"/>
</dbReference>
<proteinExistence type="predicted"/>
<protein>
    <submittedName>
        <fullName evidence="3">Uncharacterized protein</fullName>
    </submittedName>
</protein>
<accession>A0AAD5DKC3</accession>
<evidence type="ECO:0000256" key="1">
    <source>
        <dbReference type="PROSITE-ProRule" id="PRU00339"/>
    </source>
</evidence>
<dbReference type="SUPFAM" id="SSF48452">
    <property type="entry name" value="TPR-like"/>
    <property type="match status" value="1"/>
</dbReference>
<dbReference type="InterPro" id="IPR039190">
    <property type="entry name" value="TTC14"/>
</dbReference>
<feature type="region of interest" description="Disordered" evidence="2">
    <location>
        <begin position="246"/>
        <end position="275"/>
    </location>
</feature>
<keyword evidence="4" id="KW-1185">Reference proteome</keyword>
<dbReference type="PROSITE" id="PS50005">
    <property type="entry name" value="TPR"/>
    <property type="match status" value="2"/>
</dbReference>
<dbReference type="InterPro" id="IPR011990">
    <property type="entry name" value="TPR-like_helical_dom_sf"/>
</dbReference>
<gene>
    <name evidence="3" type="ORF">COHA_008185</name>
</gene>
<sequence length="290" mass="31253">MDLAEVDKRVAALPEQRRRLLLQRAGVDPDAPDAREAGSAAPSNGWGFPTNLPPRQRLVEYLEQQQRAQHDAQQAQQAQQRPLLLELLQQSRTFQSPDCADAMAEALGVADLHKGLRGSLLYDAAPEPTVQAARAALKGALKAAWSQEALRQGVALAKAGDLEAAVPYYDQALRLDPSNADALVARGAALANRQQWQRASDDLESALELQPEHSNARQYLGAVQSKAAERGVQLLTLEASRQASAAAAAQQEQGQGQGRRQGEAEEQAQARQLHQLVEGRAPRLVAVGLA</sequence>
<dbReference type="AlphaFoldDB" id="A0AAD5DKC3"/>
<dbReference type="SMART" id="SM00028">
    <property type="entry name" value="TPR"/>
    <property type="match status" value="2"/>
</dbReference>
<dbReference type="PANTHER" id="PTHR23184:SF9">
    <property type="entry name" value="TETRATRICOPEPTIDE REPEAT PROTEIN 14"/>
    <property type="match status" value="1"/>
</dbReference>
<feature type="repeat" description="TPR" evidence="1">
    <location>
        <begin position="180"/>
        <end position="213"/>
    </location>
</feature>
<evidence type="ECO:0000256" key="2">
    <source>
        <dbReference type="SAM" id="MobiDB-lite"/>
    </source>
</evidence>
<name>A0AAD5DKC3_9CHLO</name>
<organism evidence="3 4">
    <name type="scientific">Chlorella ohadii</name>
    <dbReference type="NCBI Taxonomy" id="2649997"/>
    <lineage>
        <taxon>Eukaryota</taxon>
        <taxon>Viridiplantae</taxon>
        <taxon>Chlorophyta</taxon>
        <taxon>core chlorophytes</taxon>
        <taxon>Trebouxiophyceae</taxon>
        <taxon>Chlorellales</taxon>
        <taxon>Chlorellaceae</taxon>
        <taxon>Chlorella clade</taxon>
        <taxon>Chlorella</taxon>
    </lineage>
</organism>
<dbReference type="Pfam" id="PF13414">
    <property type="entry name" value="TPR_11"/>
    <property type="match status" value="1"/>
</dbReference>
<dbReference type="EMBL" id="JADXDR010000138">
    <property type="protein sequence ID" value="KAI7838003.1"/>
    <property type="molecule type" value="Genomic_DNA"/>
</dbReference>
<dbReference type="Proteomes" id="UP001205105">
    <property type="component" value="Unassembled WGS sequence"/>
</dbReference>
<feature type="repeat" description="TPR" evidence="1">
    <location>
        <begin position="146"/>
        <end position="179"/>
    </location>
</feature>
<dbReference type="Gene3D" id="1.25.40.10">
    <property type="entry name" value="Tetratricopeptide repeat domain"/>
    <property type="match status" value="1"/>
</dbReference>
<keyword evidence="1" id="KW-0802">TPR repeat</keyword>
<comment type="caution">
    <text evidence="3">The sequence shown here is derived from an EMBL/GenBank/DDBJ whole genome shotgun (WGS) entry which is preliminary data.</text>
</comment>